<dbReference type="Proteomes" id="UP000031307">
    <property type="component" value="Unassembled WGS sequence"/>
</dbReference>
<comment type="caution">
    <text evidence="1">The sequence shown here is derived from an EMBL/GenBank/DDBJ whole genome shotgun (WGS) entry which is preliminary data.</text>
</comment>
<sequence>MHRFYFLLLWLCACTTLHGIESQIQVGADRVMNAPYVSLLKGKKSGSSPITQLSMKKTFHDSAL</sequence>
<gene>
    <name evidence="1" type="ORF">DB43_AG00580</name>
</gene>
<dbReference type="AlphaFoldDB" id="A0A0C1C5J7"/>
<dbReference type="PATRIC" id="fig|83552.4.peg.2451"/>
<dbReference type="EMBL" id="JSAM01000117">
    <property type="protein sequence ID" value="KIA76480.1"/>
    <property type="molecule type" value="Genomic_DNA"/>
</dbReference>
<reference evidence="1 2" key="1">
    <citation type="journal article" date="2014" name="Mol. Biol. Evol.">
        <title>Massive expansion of Ubiquitination-related gene families within the Chlamydiae.</title>
        <authorList>
            <person name="Domman D."/>
            <person name="Collingro A."/>
            <person name="Lagkouvardos I."/>
            <person name="Gehre L."/>
            <person name="Weinmaier T."/>
            <person name="Rattei T."/>
            <person name="Subtil A."/>
            <person name="Horn M."/>
        </authorList>
    </citation>
    <scope>NUCLEOTIDE SEQUENCE [LARGE SCALE GENOMIC DNA]</scope>
    <source>
        <strain evidence="1 2">OEW1</strain>
    </source>
</reference>
<accession>A0A0C1C5J7</accession>
<proteinExistence type="predicted"/>
<evidence type="ECO:0000313" key="1">
    <source>
        <dbReference type="EMBL" id="KIA76480.1"/>
    </source>
</evidence>
<organism evidence="1 2">
    <name type="scientific">Parachlamydia acanthamoebae</name>
    <dbReference type="NCBI Taxonomy" id="83552"/>
    <lineage>
        <taxon>Bacteria</taxon>
        <taxon>Pseudomonadati</taxon>
        <taxon>Chlamydiota</taxon>
        <taxon>Chlamydiia</taxon>
        <taxon>Parachlamydiales</taxon>
        <taxon>Parachlamydiaceae</taxon>
        <taxon>Parachlamydia</taxon>
    </lineage>
</organism>
<evidence type="ECO:0000313" key="2">
    <source>
        <dbReference type="Proteomes" id="UP000031307"/>
    </source>
</evidence>
<dbReference type="RefSeq" id="WP_237754068.1">
    <property type="nucleotide sequence ID" value="NZ_JSAM01000117.1"/>
</dbReference>
<name>A0A0C1C5J7_9BACT</name>
<protein>
    <submittedName>
        <fullName evidence="1">Uncharacterized protein</fullName>
    </submittedName>
</protein>